<evidence type="ECO:0000313" key="2">
    <source>
        <dbReference type="Proteomes" id="UP000500826"/>
    </source>
</evidence>
<reference evidence="1 2" key="1">
    <citation type="submission" date="2020-05" db="EMBL/GenBank/DDBJ databases">
        <title>Ramlibacter rhizophilus sp. nov., isolated from rhizosphere soil of national flower Mugunghwa from South Korea.</title>
        <authorList>
            <person name="Zheng-Fei Y."/>
            <person name="Huan T."/>
        </authorList>
    </citation>
    <scope>NUCLEOTIDE SEQUENCE [LARGE SCALE GENOMIC DNA]</scope>
    <source>
        <strain evidence="1 2">H242</strain>
    </source>
</reference>
<dbReference type="EMBL" id="CP053418">
    <property type="protein sequence ID" value="QJW84512.1"/>
    <property type="molecule type" value="Genomic_DNA"/>
</dbReference>
<evidence type="ECO:0000313" key="1">
    <source>
        <dbReference type="EMBL" id="QJW84512.1"/>
    </source>
</evidence>
<keyword evidence="2" id="KW-1185">Reference proteome</keyword>
<sequence>MKESEKFTVTSAAEKLLAEYQQEPEPSPELTYAVIRLYRYLKKPAKAFELMVQRRPVIESLAREIDFYEMELHFACGRREVAEELLEKLVAGGKLRPSWKRSIDKIKQRFESEGVWDELEELEQGLATFQYDVNLGEHLERLSTILRGDNEALEVLLFVQDRLRALRAVEAAAPQADLAPFDKYHVGHLIFSCGFSWSGSGAVSCFPAQHRAVSQPFGMSELGYVQGRSGRKGIFPFIEPGAFAFGDMKKLLARFCRSRSCACAPSSTTTAC</sequence>
<dbReference type="Proteomes" id="UP000500826">
    <property type="component" value="Chromosome"/>
</dbReference>
<accession>A0ABX6P4M8</accession>
<protein>
    <submittedName>
        <fullName evidence="1">Uncharacterized protein</fullName>
    </submittedName>
</protein>
<organism evidence="1 2">
    <name type="scientific">Ramlibacter terrae</name>
    <dbReference type="NCBI Taxonomy" id="2732511"/>
    <lineage>
        <taxon>Bacteria</taxon>
        <taxon>Pseudomonadati</taxon>
        <taxon>Pseudomonadota</taxon>
        <taxon>Betaproteobacteria</taxon>
        <taxon>Burkholderiales</taxon>
        <taxon>Comamonadaceae</taxon>
        <taxon>Ramlibacter</taxon>
    </lineage>
</organism>
<name>A0ABX6P4M8_9BURK</name>
<proteinExistence type="predicted"/>
<gene>
    <name evidence="1" type="ORF">HK414_14800</name>
</gene>